<feature type="domain" description="Carrier" evidence="6">
    <location>
        <begin position="977"/>
        <end position="1052"/>
    </location>
</feature>
<dbReference type="NCBIfam" id="TIGR01733">
    <property type="entry name" value="AA-adenyl-dom"/>
    <property type="match status" value="2"/>
</dbReference>
<evidence type="ECO:0000313" key="8">
    <source>
        <dbReference type="Proteomes" id="UP001303236"/>
    </source>
</evidence>
<dbReference type="InterPro" id="IPR020806">
    <property type="entry name" value="PKS_PP-bd"/>
</dbReference>
<evidence type="ECO:0000259" key="6">
    <source>
        <dbReference type="PROSITE" id="PS50075"/>
    </source>
</evidence>
<keyword evidence="4" id="KW-0677">Repeat</keyword>
<keyword evidence="8" id="KW-1185">Reference proteome</keyword>
<dbReference type="CDD" id="cd12117">
    <property type="entry name" value="A_NRPS_Srf_like"/>
    <property type="match status" value="1"/>
</dbReference>
<gene>
    <name evidence="7" type="ORF">RI138_00900</name>
</gene>
<dbReference type="InterPro" id="IPR045851">
    <property type="entry name" value="AMP-bd_C_sf"/>
</dbReference>
<dbReference type="Pfam" id="PF00668">
    <property type="entry name" value="Condensation"/>
    <property type="match status" value="3"/>
</dbReference>
<feature type="domain" description="Carrier" evidence="6">
    <location>
        <begin position="2043"/>
        <end position="2117"/>
    </location>
</feature>
<dbReference type="PROSITE" id="PS50075">
    <property type="entry name" value="CARRIER"/>
    <property type="match status" value="2"/>
</dbReference>
<dbReference type="InterPro" id="IPR010071">
    <property type="entry name" value="AA_adenyl_dom"/>
</dbReference>
<dbReference type="PANTHER" id="PTHR45527">
    <property type="entry name" value="NONRIBOSOMAL PEPTIDE SYNTHETASE"/>
    <property type="match status" value="1"/>
</dbReference>
<dbReference type="Pfam" id="PF00501">
    <property type="entry name" value="AMP-binding"/>
    <property type="match status" value="2"/>
</dbReference>
<dbReference type="InterPro" id="IPR020845">
    <property type="entry name" value="AMP-binding_CS"/>
</dbReference>
<dbReference type="SUPFAM" id="SSF56801">
    <property type="entry name" value="Acetyl-CoA synthetase-like"/>
    <property type="match status" value="2"/>
</dbReference>
<dbReference type="PROSITE" id="PS00012">
    <property type="entry name" value="PHOSPHOPANTETHEINE"/>
    <property type="match status" value="1"/>
</dbReference>
<organism evidence="7 8">
    <name type="scientific">Streptomyces durocortorensis</name>
    <dbReference type="NCBI Taxonomy" id="2811104"/>
    <lineage>
        <taxon>Bacteria</taxon>
        <taxon>Bacillati</taxon>
        <taxon>Actinomycetota</taxon>
        <taxon>Actinomycetes</taxon>
        <taxon>Kitasatosporales</taxon>
        <taxon>Streptomycetaceae</taxon>
        <taxon>Streptomyces</taxon>
    </lineage>
</organism>
<dbReference type="InterPro" id="IPR000873">
    <property type="entry name" value="AMP-dep_synth/lig_dom"/>
</dbReference>
<dbReference type="InterPro" id="IPR010060">
    <property type="entry name" value="NRPS_synth"/>
</dbReference>
<dbReference type="InterPro" id="IPR006162">
    <property type="entry name" value="Ppantetheine_attach_site"/>
</dbReference>
<dbReference type="InterPro" id="IPR009081">
    <property type="entry name" value="PP-bd_ACP"/>
</dbReference>
<dbReference type="SMART" id="SM00823">
    <property type="entry name" value="PKS_PP"/>
    <property type="match status" value="2"/>
</dbReference>
<evidence type="ECO:0000256" key="3">
    <source>
        <dbReference type="ARBA" id="ARBA00022553"/>
    </source>
</evidence>
<keyword evidence="2" id="KW-0596">Phosphopantetheine</keyword>
<dbReference type="Gene3D" id="1.10.1200.10">
    <property type="entry name" value="ACP-like"/>
    <property type="match status" value="2"/>
</dbReference>
<name>A0ABY9VNG0_9ACTN</name>
<dbReference type="Gene3D" id="2.30.38.10">
    <property type="entry name" value="Luciferase, Domain 3"/>
    <property type="match status" value="2"/>
</dbReference>
<evidence type="ECO:0000256" key="4">
    <source>
        <dbReference type="ARBA" id="ARBA00022737"/>
    </source>
</evidence>
<comment type="cofactor">
    <cofactor evidence="1">
        <name>pantetheine 4'-phosphate</name>
        <dbReference type="ChEBI" id="CHEBI:47942"/>
    </cofactor>
</comment>
<dbReference type="Gene3D" id="3.30.300.30">
    <property type="match status" value="2"/>
</dbReference>
<evidence type="ECO:0000256" key="1">
    <source>
        <dbReference type="ARBA" id="ARBA00001957"/>
    </source>
</evidence>
<dbReference type="EMBL" id="CP134500">
    <property type="protein sequence ID" value="WNF25475.1"/>
    <property type="molecule type" value="Genomic_DNA"/>
</dbReference>
<dbReference type="InterPro" id="IPR036736">
    <property type="entry name" value="ACP-like_sf"/>
</dbReference>
<dbReference type="CDD" id="cd19540">
    <property type="entry name" value="LCL_NRPS-like"/>
    <property type="match status" value="1"/>
</dbReference>
<dbReference type="Gene3D" id="3.30.559.10">
    <property type="entry name" value="Chloramphenicol acetyltransferase-like domain"/>
    <property type="match status" value="3"/>
</dbReference>
<proteinExistence type="predicted"/>
<accession>A0ABY9VNG0</accession>
<dbReference type="PANTHER" id="PTHR45527:SF14">
    <property type="entry name" value="PLIPASTATIN SYNTHASE SUBUNIT B"/>
    <property type="match status" value="1"/>
</dbReference>
<protein>
    <submittedName>
        <fullName evidence="7">Amino acid adenylation domain-containing protein</fullName>
    </submittedName>
</protein>
<dbReference type="Gene3D" id="3.40.50.980">
    <property type="match status" value="4"/>
</dbReference>
<dbReference type="Pfam" id="PF13193">
    <property type="entry name" value="AMP-binding_C"/>
    <property type="match status" value="2"/>
</dbReference>
<dbReference type="Gene3D" id="3.30.559.30">
    <property type="entry name" value="Nonribosomal peptide synthetase, condensation domain"/>
    <property type="match status" value="3"/>
</dbReference>
<dbReference type="Proteomes" id="UP001303236">
    <property type="component" value="Chromosome"/>
</dbReference>
<dbReference type="NCBIfam" id="TIGR01720">
    <property type="entry name" value="NRPS-para261"/>
    <property type="match status" value="1"/>
</dbReference>
<evidence type="ECO:0000256" key="2">
    <source>
        <dbReference type="ARBA" id="ARBA00022450"/>
    </source>
</evidence>
<dbReference type="InterPro" id="IPR025110">
    <property type="entry name" value="AMP-bd_C"/>
</dbReference>
<dbReference type="PROSITE" id="PS00455">
    <property type="entry name" value="AMP_BINDING"/>
    <property type="match status" value="2"/>
</dbReference>
<dbReference type="SUPFAM" id="SSF52777">
    <property type="entry name" value="CoA-dependent acyltransferases"/>
    <property type="match status" value="6"/>
</dbReference>
<keyword evidence="3" id="KW-0597">Phosphoprotein</keyword>
<dbReference type="CDD" id="cd17643">
    <property type="entry name" value="A_NRPS_Cytc1-like"/>
    <property type="match status" value="1"/>
</dbReference>
<dbReference type="InterPro" id="IPR023213">
    <property type="entry name" value="CAT-like_dom_sf"/>
</dbReference>
<dbReference type="InterPro" id="IPR001242">
    <property type="entry name" value="Condensation_dom"/>
</dbReference>
<evidence type="ECO:0000313" key="7">
    <source>
        <dbReference type="EMBL" id="WNF25475.1"/>
    </source>
</evidence>
<sequence>MSVSVGTKLPLAAAQREIWIAEQRLGEANRVFRVGEFLEIHGQVDPALFEQALLLVVAEADALHVGFVEERGEVRQVVRELGDWSPSLVDLRAEPDPERAARHWLDAAVARPMDLAEDRLFEYALLRLDADRFYWYQGYHHAVMDAFGSLLITRRVADVYTALVEGRPVAPSPFGSLPEMLAAEQAYRGSERFTEDRVYWTERFADRPEPTGIVDRPSTTPDRYLRHTAGLDPDGLTELREAARRARVPWSYLVIAATAVYLHRMTGAPTVVLGLPVTARLSQVQRRTPGTAANVLPLRLSLRPGMTLRELLDQVGERVRELGSHQCYRAEDLQRDLDLPGHAGTWYAPVINIMSFDYAVTFAGLPTTAHNLSSGLVGDFTLAVWDRRDGTGLTLDLNAHPEILADHELAAHQERLLALLRTVTATEPSLPIGRIDLLTDEERAAVLAVPDDVPPKTEATLTGLFEAQVRRTPDAAAVTCGDLTLTYRDLNERANRLAHRLVARGMGPEQVVALALPRSADLVVAILATLKAGAAYLPLDPEYPPARLAHMVTDARPGLLLTTTAAQANIPAVQGTSVILLDAPDATTDVTRNPAPALAPDHPAYVIYTSGSTGQPKGVLNTHRNVVRLFENTRKWFDFGPDDVWTLFHSYAFDFSVWELWGALLHGGRLVVVPYEVSRTPGAFLDLLAEEGVTVLNQTPSAFYQLAQADADARAEASRPPYRLGLRTVVFGGEALQPSRLADWYERHPDDAPLLVNMYGITETTVHVTYQPLDRDRATADANGVIGASIPDLRAYVLDGGLQLVPPGVVGELYVSGGGVARGYLGRPGLTAERFIADPYAARPGARMYRTGDLVRRNPDGELEFVGRADHQVKIRGFRIEPGEIEAVLTDHPGVAEARVVVVRQEQSGDDRLVAYVVARDVPGAEDLRVFARDRLPEYMVPAAVVLLDRMPLTANGKLDRAALPEPEFSVSAAGREARTPQEQIVCDLFAQVLGLSRVGVDDHFFELGGHSLLATRLIALIRAAFGVELELRLLFEGPTPAAVATRLDTAGPGRLALTRRRRPPVVPLSSAQRRLWFLARMEGPSATYNIPLVIRLSGELDHGALRAALGDVVARHESLRTVFPEAEGVPCQQVLAPEEAVPRLNLTPTTVTELPAALEAGARYAFDLTAEPPLRAELFTMSAREHALLVVVHHIAGDGWSMGPLSRELTQAYAARTQGRAPEWTELPVQYADYTLWQNELLGDQNDPDSLFATQISYWTRALADLPDQLTLPTDRPRPAVMTYRGDYLTVDIDPGLHQRLADLSRSNGASLFMVLQAGLAALLTRLGAGEDIPLGSPIAGRTDQNLDHLVGFFVNTLVLRTDTAGNPTLTELISRVRETSLAAYAHQDVPFEHLVEHLNPTRTLAHHPLFQIMLALQNAPESEFELPGLQAGVELGRTGTAKFDLFFSLAERRGGQGEPQGITGAVEYSSDLYDASTVQALFDRWVRLLDAATMHPDRPLSAFGVLTAEEQRRSVVGVNETALSLPGVSLGELFARQVARTPEGLAVTDGEVSLTYEELDARADRFARELIGRGVCPGDGVAVLLRRSVETVTTVLALAKAGAVHVPLDDRYPAERIRHVLTDTDVSLIVTDEASQPKLASLPTDLLVIDRDARQGEYEVPNVAGPSIERCNPGGVAPDAAVYVMYTSGSTGVPKGVVVSHRNVAALALDPRFGGGAHERVLLHSPTAFDASTYELWVPLLNGGTVVVAPAGDLDVPMLQQVITGQRVTALWLTSSLFDVVVEHAPECLASVREVWTGGEAVSAVSVRRVQEVCPSVTVVDGYGPTETTTFATCHPVTRPYTGGPVVPIGRPMANMRTYVLDGGLQPVVPGVIGELHIAGAGLARGYLNRPGLTAERFVADPYAPEPGARMYRTGDLVRQSPDGVLEFMGRADHQVKIRGFRIEPGEIEAVLTGHPDIAQAAVLVHEDQPGNTRLTAYIVADTATPPEGLREFAQRRLPDYMLPSAYVTLDRLPLTANGKLDDAALPAPGPVVRADAESREPRTPRERLLSDLFTQVLGVDRVGCDDDFFVLGGDSIVSIRLVSLARSAGVGLAVRDVFERRTVAGLAEVADELTLSVPDSDDSGTGTVEPTPIMRWFDARGGGVDEFYQAMLLEVPADLGEKRLTSAVQALVDHHDALRLTRTPGGPDGGAWSLEVGPVGSVTASELVQVVHLGGADVDESLVRDQVKAATARLSAERGPLLQAVWFDAGPVRPGRLLLLLNHLVVDGVSWRILLPDLIASWEAVGSGRPPRLEPVGTSLRRWAGLLAAEARRPARVAEARLWTDLLTAADPPLTTGRLDPVRDTVGRAREITLSLPPDVTTPLLTTVPTAFHAGVNDVLLTALGLAVAQWRHSQARGRHTAVLVDVEGHGREEIIEGVDLARTVGWFTSLYPVRVDPGPLAWEEVLAGGPALGQALKRVKEQLRALPDRGMGFGLLRHLHPGTGPELARLATPQLGFNYLGRFPSAGTPVVPGNPAWTVASETGLLSGTDPGTALAHGLEVNSMARDTPDGPWLEAVWTWAPGLWPEDHVRTLAEQWFQAIRGLVRHGDRSGTGGHTPSDFPLTELSQHDIEQLEAAWRIQK</sequence>
<dbReference type="SUPFAM" id="SSF47336">
    <property type="entry name" value="ACP-like"/>
    <property type="match status" value="2"/>
</dbReference>
<evidence type="ECO:0000256" key="5">
    <source>
        <dbReference type="ARBA" id="ARBA00023194"/>
    </source>
</evidence>
<reference evidence="7 8" key="1">
    <citation type="submission" date="2023-09" db="EMBL/GenBank/DDBJ databases">
        <title>Genome completion map analysis of the actinomycetes C11-1.</title>
        <authorList>
            <person name="Qin P."/>
            <person name="Guan P."/>
        </authorList>
    </citation>
    <scope>NUCLEOTIDE SEQUENCE [LARGE SCALE GENOMIC DNA]</scope>
    <source>
        <strain evidence="7 8">C11-1</strain>
    </source>
</reference>
<dbReference type="Pfam" id="PF00550">
    <property type="entry name" value="PP-binding"/>
    <property type="match status" value="2"/>
</dbReference>
<keyword evidence="5" id="KW-0045">Antibiotic biosynthesis</keyword>